<sequence length="438" mass="44477">MSDPTTNAGQEATVRDADITVRVSAAADPAAVRAARLGLLLRALRDGGPRSRSRLAEETGLTRTVASGLVEELTELGLVSCGDTASRGAGRPGVQVRLVGGAVCGVGAEINVDHLAVVAVDLAGSVIAEARRGIDGRRLPPEEVLDELAGMVADALAEARTAGTTVAAITIGVAGLVDAATQLVVFAPNLGWRDIDVAAEVRTRLAAAVPGAPVPAVRVANEATLAATAELDPADPDRADMVVLYGEVGLGGAVVSGGRVALGRHGWAGEIGHLQVDLRGRRCGCGRTGCWETVVGLRALLEAATDPDDPVRDPALTLEERLATLVERARLADGRTLSALGEVGTWLGTGAAALVNTLNPGTVVLSGYYAVLGEWLRPAVEARLATDVLAPGSGGTRVTISSFGPTAAVRGGALASLEPVLSDPTAIAELPELHGGAR</sequence>
<evidence type="ECO:0000256" key="1">
    <source>
        <dbReference type="ARBA" id="ARBA00006479"/>
    </source>
</evidence>
<gene>
    <name evidence="2" type="ORF">GCM10017579_13290</name>
</gene>
<name>A0ABQ5SUK5_9ACTN</name>
<dbReference type="SUPFAM" id="SSF46785">
    <property type="entry name" value="Winged helix' DNA-binding domain"/>
    <property type="match status" value="1"/>
</dbReference>
<keyword evidence="3" id="KW-1185">Reference proteome</keyword>
<comment type="similarity">
    <text evidence="1">Belongs to the ROK (NagC/XylR) family.</text>
</comment>
<reference evidence="2" key="1">
    <citation type="journal article" date="2014" name="Int. J. Syst. Evol. Microbiol.">
        <title>Complete genome of a new Firmicutes species belonging to the dominant human colonic microbiota ('Ruminococcus bicirculans') reveals two chromosomes and a selective capacity to utilize plant glucans.</title>
        <authorList>
            <consortium name="NISC Comparative Sequencing Program"/>
            <person name="Wegmann U."/>
            <person name="Louis P."/>
            <person name="Goesmann A."/>
            <person name="Henrissat B."/>
            <person name="Duncan S.H."/>
            <person name="Flint H.J."/>
        </authorList>
    </citation>
    <scope>NUCLEOTIDE SEQUENCE</scope>
    <source>
        <strain evidence="2">VKM Ac-1246</strain>
    </source>
</reference>
<dbReference type="CDD" id="cd24076">
    <property type="entry name" value="ASKHA_ATPase_ROK_BsXylR-like"/>
    <property type="match status" value="1"/>
</dbReference>
<dbReference type="InterPro" id="IPR036388">
    <property type="entry name" value="WH-like_DNA-bd_sf"/>
</dbReference>
<evidence type="ECO:0000313" key="2">
    <source>
        <dbReference type="EMBL" id="GLJ67293.1"/>
    </source>
</evidence>
<protein>
    <submittedName>
        <fullName evidence="2">Transcriptional regulator</fullName>
    </submittedName>
</protein>
<comment type="caution">
    <text evidence="2">The sequence shown here is derived from an EMBL/GenBank/DDBJ whole genome shotgun (WGS) entry which is preliminary data.</text>
</comment>
<dbReference type="Gene3D" id="1.10.10.10">
    <property type="entry name" value="Winged helix-like DNA-binding domain superfamily/Winged helix DNA-binding domain"/>
    <property type="match status" value="1"/>
</dbReference>
<reference evidence="2" key="2">
    <citation type="submission" date="2023-01" db="EMBL/GenBank/DDBJ databases">
        <authorList>
            <person name="Sun Q."/>
            <person name="Evtushenko L."/>
        </authorList>
    </citation>
    <scope>NUCLEOTIDE SEQUENCE</scope>
    <source>
        <strain evidence="2">VKM Ac-1246</strain>
    </source>
</reference>
<dbReference type="InterPro" id="IPR000600">
    <property type="entry name" value="ROK"/>
</dbReference>
<dbReference type="InterPro" id="IPR043129">
    <property type="entry name" value="ATPase_NBD"/>
</dbReference>
<dbReference type="Gene3D" id="3.30.420.40">
    <property type="match status" value="2"/>
</dbReference>
<proteinExistence type="inferred from homology"/>
<organism evidence="2 3">
    <name type="scientific">Nocardioides luteus</name>
    <dbReference type="NCBI Taxonomy" id="1844"/>
    <lineage>
        <taxon>Bacteria</taxon>
        <taxon>Bacillati</taxon>
        <taxon>Actinomycetota</taxon>
        <taxon>Actinomycetes</taxon>
        <taxon>Propionibacteriales</taxon>
        <taxon>Nocardioidaceae</taxon>
        <taxon>Nocardioides</taxon>
    </lineage>
</organism>
<dbReference type="InterPro" id="IPR036390">
    <property type="entry name" value="WH_DNA-bd_sf"/>
</dbReference>
<accession>A0ABQ5SUK5</accession>
<dbReference type="Pfam" id="PF00480">
    <property type="entry name" value="ROK"/>
    <property type="match status" value="1"/>
</dbReference>
<dbReference type="SUPFAM" id="SSF53067">
    <property type="entry name" value="Actin-like ATPase domain"/>
    <property type="match status" value="1"/>
</dbReference>
<evidence type="ECO:0000313" key="3">
    <source>
        <dbReference type="Proteomes" id="UP001142292"/>
    </source>
</evidence>
<dbReference type="Proteomes" id="UP001142292">
    <property type="component" value="Unassembled WGS sequence"/>
</dbReference>
<dbReference type="EMBL" id="BSEL01000003">
    <property type="protein sequence ID" value="GLJ67293.1"/>
    <property type="molecule type" value="Genomic_DNA"/>
</dbReference>
<dbReference type="PANTHER" id="PTHR18964">
    <property type="entry name" value="ROK (REPRESSOR, ORF, KINASE) FAMILY"/>
    <property type="match status" value="1"/>
</dbReference>
<dbReference type="RefSeq" id="WP_229787897.1">
    <property type="nucleotide sequence ID" value="NZ_BMRK01000012.1"/>
</dbReference>
<dbReference type="PANTHER" id="PTHR18964:SF149">
    <property type="entry name" value="BIFUNCTIONAL UDP-N-ACETYLGLUCOSAMINE 2-EPIMERASE_N-ACETYLMANNOSAMINE KINASE"/>
    <property type="match status" value="1"/>
</dbReference>